<gene>
    <name evidence="2" type="ORF">SEMRO_1412_G270490.1</name>
</gene>
<reference evidence="2" key="1">
    <citation type="submission" date="2020-06" db="EMBL/GenBank/DDBJ databases">
        <authorList>
            <consortium name="Plant Systems Biology data submission"/>
        </authorList>
    </citation>
    <scope>NUCLEOTIDE SEQUENCE</scope>
    <source>
        <strain evidence="2">D6</strain>
    </source>
</reference>
<dbReference type="Pfam" id="PF01266">
    <property type="entry name" value="DAO"/>
    <property type="match status" value="1"/>
</dbReference>
<dbReference type="InterPro" id="IPR036188">
    <property type="entry name" value="FAD/NAD-bd_sf"/>
</dbReference>
<dbReference type="SUPFAM" id="SSF51905">
    <property type="entry name" value="FAD/NAD(P)-binding domain"/>
    <property type="match status" value="1"/>
</dbReference>
<keyword evidence="3" id="KW-1185">Reference proteome</keyword>
<dbReference type="PANTHER" id="PTHR42720">
    <property type="entry name" value="GLYCEROL-3-PHOSPHATE DEHYDROGENASE"/>
    <property type="match status" value="1"/>
</dbReference>
<evidence type="ECO:0000259" key="1">
    <source>
        <dbReference type="Pfam" id="PF01266"/>
    </source>
</evidence>
<comment type="caution">
    <text evidence="2">The sequence shown here is derived from an EMBL/GenBank/DDBJ whole genome shotgun (WGS) entry which is preliminary data.</text>
</comment>
<dbReference type="Proteomes" id="UP001153069">
    <property type="component" value="Unassembled WGS sequence"/>
</dbReference>
<dbReference type="SUPFAM" id="SSF54373">
    <property type="entry name" value="FAD-linked reductases, C-terminal domain"/>
    <property type="match status" value="1"/>
</dbReference>
<organism evidence="2 3">
    <name type="scientific">Seminavis robusta</name>
    <dbReference type="NCBI Taxonomy" id="568900"/>
    <lineage>
        <taxon>Eukaryota</taxon>
        <taxon>Sar</taxon>
        <taxon>Stramenopiles</taxon>
        <taxon>Ochrophyta</taxon>
        <taxon>Bacillariophyta</taxon>
        <taxon>Bacillariophyceae</taxon>
        <taxon>Bacillariophycidae</taxon>
        <taxon>Naviculales</taxon>
        <taxon>Naviculaceae</taxon>
        <taxon>Seminavis</taxon>
    </lineage>
</organism>
<dbReference type="Gene3D" id="3.50.50.60">
    <property type="entry name" value="FAD/NAD(P)-binding domain"/>
    <property type="match status" value="1"/>
</dbReference>
<dbReference type="AlphaFoldDB" id="A0A9N8EKG9"/>
<dbReference type="InterPro" id="IPR006076">
    <property type="entry name" value="FAD-dep_OxRdtase"/>
</dbReference>
<name>A0A9N8EKG9_9STRA</name>
<dbReference type="EMBL" id="CAICTM010001410">
    <property type="protein sequence ID" value="CAB9523402.1"/>
    <property type="molecule type" value="Genomic_DNA"/>
</dbReference>
<dbReference type="Gene3D" id="3.30.9.10">
    <property type="entry name" value="D-Amino Acid Oxidase, subunit A, domain 2"/>
    <property type="match status" value="1"/>
</dbReference>
<feature type="domain" description="FAD dependent oxidoreductase" evidence="1">
    <location>
        <begin position="8"/>
        <end position="380"/>
    </location>
</feature>
<sequence length="459" mass="50147">MAMEDSYDVLVIGGGVVGLTILRFATLKGWKCALVEAEPDLLTWASGSNSGIACTGVDASPGTLERALIRDSVSRVRPFCRDHNIPTRPRGSLVCQWPWDSTTEALQHVLQESHDAGDTHASILSAQQVQALEPNLSKNCRGAVHIPGEIVVDPWLFSIAYAVHARENGATIYTHWKFDPQKSFFDGNTWTAVRESSLSTDTGPSVLKAKTIVNATGLWSDEIQSKLHQNNPQQSAASSSNNQWTAKPRRGQYLLFQSTPRTRIVHPIQPVPTQRTKGIFVFSTLYDQIVVGPTALDQESKTNRQVDPTVAKELARYAQKIIAGLDPQASYVGSYVGIRPGTDKRDYQIHTSPALHYVAAAGIRSTGLTASLGIGRHICHLLGSFLSEPTTATIRTTPLPNVATLVQQYHQRGDQTVCIQGHIYKVTHPLTKFGWERQSGLADTHTAGNNVIMDASSKL</sequence>
<accession>A0A9N8EKG9</accession>
<dbReference type="OrthoDB" id="498204at2759"/>
<evidence type="ECO:0000313" key="2">
    <source>
        <dbReference type="EMBL" id="CAB9523402.1"/>
    </source>
</evidence>
<dbReference type="PANTHER" id="PTHR42720:SF1">
    <property type="entry name" value="GLYCEROL 3-PHOSPHATE OXIDASE"/>
    <property type="match status" value="1"/>
</dbReference>
<protein>
    <submittedName>
        <fullName evidence="2">L-2-hydroxyglutarate dehydrogenase, mitochondrial</fullName>
    </submittedName>
</protein>
<evidence type="ECO:0000313" key="3">
    <source>
        <dbReference type="Proteomes" id="UP001153069"/>
    </source>
</evidence>
<dbReference type="InterPro" id="IPR052745">
    <property type="entry name" value="G3P_Oxidase/Oxidoreductase"/>
</dbReference>
<proteinExistence type="predicted"/>